<name>A0A1S1LP20_MYCCH</name>
<dbReference type="EMBL" id="MLIQ01000014">
    <property type="protein sequence ID" value="OHU57045.1"/>
    <property type="molecule type" value="Genomic_DNA"/>
</dbReference>
<reference evidence="1 2" key="1">
    <citation type="submission" date="2016-10" db="EMBL/GenBank/DDBJ databases">
        <title>Evaluation of Human, Veterinary and Environmental Mycobacterium chelonae Isolates by Core Genome Phylogenomic Analysis, Targeted Gene Comparison, and Anti-microbial Susceptibility Patterns: A Tale of Mistaken Identities.</title>
        <authorList>
            <person name="Fogelson S.B."/>
            <person name="Camus A.C."/>
            <person name="Lorenz W."/>
            <person name="Vasireddy R."/>
            <person name="Vasireddy S."/>
            <person name="Smith T."/>
            <person name="Brown-Elliott B.A."/>
            <person name="Wallace R.J.Jr."/>
            <person name="Hasan N.A."/>
            <person name="Reischl U."/>
            <person name="Sanchez S."/>
        </authorList>
    </citation>
    <scope>NUCLEOTIDE SEQUENCE [LARGE SCALE GENOMIC DNA]</scope>
    <source>
        <strain evidence="1 2">15515</strain>
    </source>
</reference>
<gene>
    <name evidence="1" type="ORF">BKG82_12695</name>
</gene>
<organism evidence="1 2">
    <name type="scientific">Mycobacteroides chelonae</name>
    <name type="common">Mycobacterium chelonae</name>
    <dbReference type="NCBI Taxonomy" id="1774"/>
    <lineage>
        <taxon>Bacteria</taxon>
        <taxon>Bacillati</taxon>
        <taxon>Actinomycetota</taxon>
        <taxon>Actinomycetes</taxon>
        <taxon>Mycobacteriales</taxon>
        <taxon>Mycobacteriaceae</taxon>
        <taxon>Mycobacteroides</taxon>
    </lineage>
</organism>
<comment type="caution">
    <text evidence="1">The sequence shown here is derived from an EMBL/GenBank/DDBJ whole genome shotgun (WGS) entry which is preliminary data.</text>
</comment>
<dbReference type="Proteomes" id="UP000180043">
    <property type="component" value="Unassembled WGS sequence"/>
</dbReference>
<sequence length="244" mass="26664">MTTTGTLVPAAQRRAELLICRYTALTESNPGFHYHLHMSACEEGVPDTNSVTAALVAGRERFADLVRLAADDHTFQLWRLRLEHPGWWIGGRVRGTTELLAELVRELSGTVSAPYQGFHRGATGYIGAHWFTSTLEAIAPLAQPTRIKLAEALSRELLGRDICRALPAYLAVNSGGQEDIAEAFPEAEFDAVVDSAGLEECVNAAEAIHGPQWAGMFRTMLGELDPLTWDLVAEALIIEVQDAR</sequence>
<accession>A0A1S1LP20</accession>
<dbReference type="RefSeq" id="WP_070947419.1">
    <property type="nucleotide sequence ID" value="NZ_MLIQ01000014.1"/>
</dbReference>
<evidence type="ECO:0000313" key="1">
    <source>
        <dbReference type="EMBL" id="OHU57045.1"/>
    </source>
</evidence>
<dbReference type="AlphaFoldDB" id="A0A1S1LP20"/>
<proteinExistence type="predicted"/>
<protein>
    <submittedName>
        <fullName evidence="1">Uncharacterized protein</fullName>
    </submittedName>
</protein>
<evidence type="ECO:0000313" key="2">
    <source>
        <dbReference type="Proteomes" id="UP000180043"/>
    </source>
</evidence>